<dbReference type="InterPro" id="IPR036291">
    <property type="entry name" value="NAD(P)-bd_dom_sf"/>
</dbReference>
<dbReference type="GO" id="GO:0005886">
    <property type="term" value="C:plasma membrane"/>
    <property type="evidence" value="ECO:0007669"/>
    <property type="project" value="UniProtKB-SubCell"/>
</dbReference>
<dbReference type="EMBL" id="CP000544">
    <property type="protein sequence ID" value="ABM63050.1"/>
    <property type="molecule type" value="Genomic_DNA"/>
</dbReference>
<dbReference type="KEGG" id="hha:Hhal_2287"/>
<dbReference type="eggNOG" id="COG1226">
    <property type="taxonomic scope" value="Bacteria"/>
</dbReference>
<dbReference type="GO" id="GO:0006813">
    <property type="term" value="P:potassium ion transport"/>
    <property type="evidence" value="ECO:0007669"/>
    <property type="project" value="InterPro"/>
</dbReference>
<dbReference type="PANTHER" id="PTHR43833:SF11">
    <property type="entry name" value="VOLTAGE-GATED POTASSIUM CHANNEL KCH"/>
    <property type="match status" value="1"/>
</dbReference>
<dbReference type="SUPFAM" id="SSF51735">
    <property type="entry name" value="NAD(P)-binding Rossmann-fold domains"/>
    <property type="match status" value="2"/>
</dbReference>
<dbReference type="PANTHER" id="PTHR43833">
    <property type="entry name" value="POTASSIUM CHANNEL PROTEIN 2-RELATED-RELATED"/>
    <property type="match status" value="1"/>
</dbReference>
<keyword evidence="1" id="KW-1133">Transmembrane helix</keyword>
<evidence type="ECO:0000313" key="4">
    <source>
        <dbReference type="Proteomes" id="UP000000647"/>
    </source>
</evidence>
<proteinExistence type="predicted"/>
<dbReference type="AlphaFoldDB" id="A1WZD8"/>
<dbReference type="InterPro" id="IPR003148">
    <property type="entry name" value="RCK_N"/>
</dbReference>
<keyword evidence="1" id="KW-0812">Transmembrane</keyword>
<accession>A1WZD8</accession>
<evidence type="ECO:0000313" key="3">
    <source>
        <dbReference type="EMBL" id="ABM63050.1"/>
    </source>
</evidence>
<feature type="domain" description="RCK N-terminal" evidence="2">
    <location>
        <begin position="288"/>
        <end position="404"/>
    </location>
</feature>
<feature type="transmembrane region" description="Helical" evidence="1">
    <location>
        <begin position="46"/>
        <end position="65"/>
    </location>
</feature>
<organism evidence="3 4">
    <name type="scientific">Halorhodospira halophila (strain DSM 244 / SL1)</name>
    <name type="common">Ectothiorhodospira halophila (strain DSM 244 / SL1)</name>
    <dbReference type="NCBI Taxonomy" id="349124"/>
    <lineage>
        <taxon>Bacteria</taxon>
        <taxon>Pseudomonadati</taxon>
        <taxon>Pseudomonadota</taxon>
        <taxon>Gammaproteobacteria</taxon>
        <taxon>Chromatiales</taxon>
        <taxon>Ectothiorhodospiraceae</taxon>
        <taxon>Halorhodospira</taxon>
    </lineage>
</organism>
<dbReference type="Proteomes" id="UP000000647">
    <property type="component" value="Chromosome"/>
</dbReference>
<keyword evidence="4" id="KW-1185">Reference proteome</keyword>
<dbReference type="Pfam" id="PF02254">
    <property type="entry name" value="TrkA_N"/>
    <property type="match status" value="2"/>
</dbReference>
<dbReference type="Gene3D" id="3.40.50.720">
    <property type="entry name" value="NAD(P)-binding Rossmann-like Domain"/>
    <property type="match status" value="2"/>
</dbReference>
<dbReference type="SUPFAM" id="SSF81324">
    <property type="entry name" value="Voltage-gated potassium channels"/>
    <property type="match status" value="1"/>
</dbReference>
<protein>
    <submittedName>
        <fullName evidence="3">TrkA-N domain protein</fullName>
    </submittedName>
</protein>
<reference evidence="4" key="1">
    <citation type="submission" date="2006-12" db="EMBL/GenBank/DDBJ databases">
        <title>Complete sequence of Halorhodospira halophila SL1.</title>
        <authorList>
            <consortium name="US DOE Joint Genome Institute"/>
            <person name="Copeland A."/>
            <person name="Lucas S."/>
            <person name="Lapidus A."/>
            <person name="Barry K."/>
            <person name="Detter J.C."/>
            <person name="Glavina del Rio T."/>
            <person name="Hammon N."/>
            <person name="Israni S."/>
            <person name="Dalin E."/>
            <person name="Tice H."/>
            <person name="Pitluck S."/>
            <person name="Saunders E."/>
            <person name="Brettin T."/>
            <person name="Bruce D."/>
            <person name="Han C."/>
            <person name="Tapia R."/>
            <person name="Schmutz J."/>
            <person name="Larimer F."/>
            <person name="Land M."/>
            <person name="Hauser L."/>
            <person name="Kyrpides N."/>
            <person name="Mikhailova N."/>
            <person name="Hoff W."/>
            <person name="Richardson P."/>
        </authorList>
    </citation>
    <scope>NUCLEOTIDE SEQUENCE [LARGE SCALE GENOMIC DNA]</scope>
    <source>
        <strain evidence="4">DSM 244 / SL1</strain>
    </source>
</reference>
<dbReference type="HOGENOM" id="CLU_023787_0_0_6"/>
<gene>
    <name evidence="3" type="ordered locus">Hhal_2287</name>
</gene>
<dbReference type="STRING" id="349124.Hhal_2287"/>
<dbReference type="PROSITE" id="PS51201">
    <property type="entry name" value="RCK_N"/>
    <property type="match status" value="2"/>
</dbReference>
<dbReference type="InterPro" id="IPR050721">
    <property type="entry name" value="Trk_Ktr_HKT_K-transport"/>
</dbReference>
<evidence type="ECO:0000259" key="2">
    <source>
        <dbReference type="PROSITE" id="PS51201"/>
    </source>
</evidence>
<reference evidence="3 4" key="2">
    <citation type="journal article" date="2013" name="Stand. Genomic Sci.">
        <title>Complete genome sequence of Halorhodospira halophila SL1.</title>
        <authorList>
            <person name="Challacombe J.F."/>
            <person name="Majid S."/>
            <person name="Deole R."/>
            <person name="Brettin T.S."/>
            <person name="Bruce D."/>
            <person name="Delano S.F."/>
            <person name="Detter J.C."/>
            <person name="Gleasner C.D."/>
            <person name="Han C.S."/>
            <person name="Misra M."/>
            <person name="Reitenga K.G."/>
            <person name="Mikhailova N."/>
            <person name="Woyke T."/>
            <person name="Pitluck S."/>
            <person name="Nolan M."/>
            <person name="Land M.L."/>
            <person name="Saunders E."/>
            <person name="Tapia R."/>
            <person name="Lapidus A."/>
            <person name="Ivanova N."/>
            <person name="Hoff W.D."/>
        </authorList>
    </citation>
    <scope>NUCLEOTIDE SEQUENCE [LARGE SCALE GENOMIC DNA]</scope>
    <source>
        <strain evidence="4">DSM 244 / SL1</strain>
    </source>
</reference>
<dbReference type="Gene3D" id="1.10.287.70">
    <property type="match status" value="1"/>
</dbReference>
<feature type="transmembrane region" description="Helical" evidence="1">
    <location>
        <begin position="17"/>
        <end position="34"/>
    </location>
</feature>
<feature type="transmembrane region" description="Helical" evidence="1">
    <location>
        <begin position="77"/>
        <end position="101"/>
    </location>
</feature>
<sequence length="564" mass="63271">MGNAAFYMVLRRMRGPLLVLIGSYALGILVLMAIPGEHPDGEPWRMNFIDALYFLTYTAPTIGFGEYPHEFNYAQRFGYMLAIYPPVIAWFYAIVTIVGLIQDPVFRRTVEAGRFRRRVRRLSDPFWIVCGYGDTGSLLVRSLTERGWEASVLDTDRERIAELETRDLRLFVPGWQADANGTENLRAAGLDHPQCAGVLAVTNDDHTNLQIAITVKLLHPEQRVICRAENRATADNMASFGTDHVVDPFSSFADRLALAITKPEMHRVYEWLSGMPNTPLFEPPRPPSGRWLICGYGRFGKAVCRRLDKVNVPYTVIERTPEQTGAPEGTIYGKGTEAVTLREAGIERAEAVLAGTDDDADNLSIVMTARDIKPDLYLTARENQMAHRPLFKAAQLQMPVEPSYLIATRMLSLITAPLLPEFLRIARGFDRSWHAAVARRIREVSAGRVPEIWTLTVSEDRSPAIIELHREGAEVCIGDILADPQQSGQGMNAVALLLVRPEAVVPLPDSQVPLEAGDRLLCCGTSEARAQLRWTLFHRNTLRFLITGEQRPDGSIWRWLGERR</sequence>
<dbReference type="RefSeq" id="WP_011815072.1">
    <property type="nucleotide sequence ID" value="NC_008789.1"/>
</dbReference>
<feature type="domain" description="RCK N-terminal" evidence="2">
    <location>
        <begin position="124"/>
        <end position="246"/>
    </location>
</feature>
<evidence type="ECO:0000256" key="1">
    <source>
        <dbReference type="SAM" id="Phobius"/>
    </source>
</evidence>
<name>A1WZD8_HALHL</name>
<keyword evidence="1" id="KW-0472">Membrane</keyword>